<proteinExistence type="predicted"/>
<gene>
    <name evidence="2" type="ORF">NDU88_004218</name>
</gene>
<reference evidence="2" key="1">
    <citation type="journal article" date="2022" name="bioRxiv">
        <title>Sequencing and chromosome-scale assembly of the giantPleurodeles waltlgenome.</title>
        <authorList>
            <person name="Brown T."/>
            <person name="Elewa A."/>
            <person name="Iarovenko S."/>
            <person name="Subramanian E."/>
            <person name="Araus A.J."/>
            <person name="Petzold A."/>
            <person name="Susuki M."/>
            <person name="Suzuki K.-i.T."/>
            <person name="Hayashi T."/>
            <person name="Toyoda A."/>
            <person name="Oliveira C."/>
            <person name="Osipova E."/>
            <person name="Leigh N.D."/>
            <person name="Simon A."/>
            <person name="Yun M.H."/>
        </authorList>
    </citation>
    <scope>NUCLEOTIDE SEQUENCE</scope>
    <source>
        <strain evidence="2">20211129_DDA</strain>
        <tissue evidence="2">Liver</tissue>
    </source>
</reference>
<evidence type="ECO:0000313" key="2">
    <source>
        <dbReference type="EMBL" id="KAJ1208835.1"/>
    </source>
</evidence>
<feature type="region of interest" description="Disordered" evidence="1">
    <location>
        <begin position="1"/>
        <end position="65"/>
    </location>
</feature>
<dbReference type="EMBL" id="JANPWB010000002">
    <property type="protein sequence ID" value="KAJ1208835.1"/>
    <property type="molecule type" value="Genomic_DNA"/>
</dbReference>
<dbReference type="AlphaFoldDB" id="A0AAV7W4C1"/>
<dbReference type="Proteomes" id="UP001066276">
    <property type="component" value="Chromosome 1_2"/>
</dbReference>
<name>A0AAV7W4C1_PLEWA</name>
<feature type="compositionally biased region" description="Low complexity" evidence="1">
    <location>
        <begin position="14"/>
        <end position="24"/>
    </location>
</feature>
<feature type="compositionally biased region" description="Acidic residues" evidence="1">
    <location>
        <begin position="1"/>
        <end position="10"/>
    </location>
</feature>
<evidence type="ECO:0000313" key="3">
    <source>
        <dbReference type="Proteomes" id="UP001066276"/>
    </source>
</evidence>
<protein>
    <submittedName>
        <fullName evidence="2">Uncharacterized protein</fullName>
    </submittedName>
</protein>
<evidence type="ECO:0000256" key="1">
    <source>
        <dbReference type="SAM" id="MobiDB-lite"/>
    </source>
</evidence>
<comment type="caution">
    <text evidence="2">The sequence shown here is derived from an EMBL/GenBank/DDBJ whole genome shotgun (WGS) entry which is preliminary data.</text>
</comment>
<accession>A0AAV7W4C1</accession>
<sequence>MGPADSDPDEPREAAAAAPGAGPRLNDLACSSGGPPGQENWSQATKPEARLPGGGGGSGRAGPACCGATYGDWRTRRTEVPPQTPLKQLLMKYISVLSEQEDAADLRE</sequence>
<keyword evidence="3" id="KW-1185">Reference proteome</keyword>
<organism evidence="2 3">
    <name type="scientific">Pleurodeles waltl</name>
    <name type="common">Iberian ribbed newt</name>
    <dbReference type="NCBI Taxonomy" id="8319"/>
    <lineage>
        <taxon>Eukaryota</taxon>
        <taxon>Metazoa</taxon>
        <taxon>Chordata</taxon>
        <taxon>Craniata</taxon>
        <taxon>Vertebrata</taxon>
        <taxon>Euteleostomi</taxon>
        <taxon>Amphibia</taxon>
        <taxon>Batrachia</taxon>
        <taxon>Caudata</taxon>
        <taxon>Salamandroidea</taxon>
        <taxon>Salamandridae</taxon>
        <taxon>Pleurodelinae</taxon>
        <taxon>Pleurodeles</taxon>
    </lineage>
</organism>